<feature type="domain" description="E3 ubiquitin-protein ligase WAV3-like C-terminal" evidence="2">
    <location>
        <begin position="49"/>
        <end position="122"/>
    </location>
</feature>
<evidence type="ECO:0000313" key="3">
    <source>
        <dbReference type="EMBL" id="KAF5738056.1"/>
    </source>
</evidence>
<dbReference type="InterPro" id="IPR057427">
    <property type="entry name" value="WAV3_C"/>
</dbReference>
<dbReference type="Proteomes" id="UP000593562">
    <property type="component" value="Unassembled WGS sequence"/>
</dbReference>
<evidence type="ECO:0000259" key="2">
    <source>
        <dbReference type="Pfam" id="PF25243"/>
    </source>
</evidence>
<feature type="compositionally biased region" description="Basic and acidic residues" evidence="1">
    <location>
        <begin position="120"/>
        <end position="132"/>
    </location>
</feature>
<dbReference type="AlphaFoldDB" id="A0A7J7CVX6"/>
<keyword evidence="3" id="KW-0418">Kinase</keyword>
<feature type="region of interest" description="Disordered" evidence="1">
    <location>
        <begin position="116"/>
        <end position="135"/>
    </location>
</feature>
<reference evidence="3 4" key="1">
    <citation type="journal article" date="2020" name="Nat. Commun.">
        <title>Genome of Tripterygium wilfordii and identification of cytochrome P450 involved in triptolide biosynthesis.</title>
        <authorList>
            <person name="Tu L."/>
            <person name="Su P."/>
            <person name="Zhang Z."/>
            <person name="Gao L."/>
            <person name="Wang J."/>
            <person name="Hu T."/>
            <person name="Zhou J."/>
            <person name="Zhang Y."/>
            <person name="Zhao Y."/>
            <person name="Liu Y."/>
            <person name="Song Y."/>
            <person name="Tong Y."/>
            <person name="Lu Y."/>
            <person name="Yang J."/>
            <person name="Xu C."/>
            <person name="Jia M."/>
            <person name="Peters R.J."/>
            <person name="Huang L."/>
            <person name="Gao W."/>
        </authorList>
    </citation>
    <scope>NUCLEOTIDE SEQUENCE [LARGE SCALE GENOMIC DNA]</scope>
    <source>
        <strain evidence="4">cv. XIE 37</strain>
        <tissue evidence="3">Leaf</tissue>
    </source>
</reference>
<evidence type="ECO:0000256" key="1">
    <source>
        <dbReference type="SAM" id="MobiDB-lite"/>
    </source>
</evidence>
<keyword evidence="4" id="KW-1185">Reference proteome</keyword>
<proteinExistence type="predicted"/>
<accession>A0A7J7CVX6</accession>
<dbReference type="Pfam" id="PF25243">
    <property type="entry name" value="WAV3_C"/>
    <property type="match status" value="1"/>
</dbReference>
<protein>
    <submittedName>
        <fullName evidence="3">Serine/threonine-protein kinase nek3-like</fullName>
    </submittedName>
</protein>
<dbReference type="EMBL" id="JAAARO010000013">
    <property type="protein sequence ID" value="KAF5738056.1"/>
    <property type="molecule type" value="Genomic_DNA"/>
</dbReference>
<comment type="caution">
    <text evidence="3">The sequence shown here is derived from an EMBL/GenBank/DDBJ whole genome shotgun (WGS) entry which is preliminary data.</text>
</comment>
<evidence type="ECO:0000313" key="4">
    <source>
        <dbReference type="Proteomes" id="UP000593562"/>
    </source>
</evidence>
<dbReference type="GO" id="GO:0016301">
    <property type="term" value="F:kinase activity"/>
    <property type="evidence" value="ECO:0007669"/>
    <property type="project" value="UniProtKB-KW"/>
</dbReference>
<gene>
    <name evidence="3" type="ORF">HS088_TW13G00950</name>
</gene>
<organism evidence="3 4">
    <name type="scientific">Tripterygium wilfordii</name>
    <name type="common">Thunder God vine</name>
    <dbReference type="NCBI Taxonomy" id="458696"/>
    <lineage>
        <taxon>Eukaryota</taxon>
        <taxon>Viridiplantae</taxon>
        <taxon>Streptophyta</taxon>
        <taxon>Embryophyta</taxon>
        <taxon>Tracheophyta</taxon>
        <taxon>Spermatophyta</taxon>
        <taxon>Magnoliopsida</taxon>
        <taxon>eudicotyledons</taxon>
        <taxon>Gunneridae</taxon>
        <taxon>Pentapetalae</taxon>
        <taxon>rosids</taxon>
        <taxon>fabids</taxon>
        <taxon>Celastrales</taxon>
        <taxon>Celastraceae</taxon>
        <taxon>Tripterygium</taxon>
    </lineage>
</organism>
<sequence length="170" mass="19226">MKVPASSIGPHYFLSVRSSFVDPSTQELIYPKEQVVLVPRPQAAGSSTPSIQRLRNLHLTTRATAVARRLIENNDLAGAYELLSSTRALVMKSSERSASFYARGLEAELIELQRRRQQQKHRESGEMEEKPELLTPTSAWRAAERLAKVAITRKHMNRVSDLHGFENARF</sequence>
<name>A0A7J7CVX6_TRIWF</name>
<dbReference type="InParanoid" id="A0A7J7CVX6"/>
<keyword evidence="3" id="KW-0808">Transferase</keyword>